<dbReference type="PANTHER" id="PTHR24148:SF78">
    <property type="entry name" value="HETEROKARYON INCOMPATIBILITY DOMAIN-CONTAINING PROTEIN"/>
    <property type="match status" value="1"/>
</dbReference>
<dbReference type="Pfam" id="PF06985">
    <property type="entry name" value="HET"/>
    <property type="match status" value="1"/>
</dbReference>
<evidence type="ECO:0000313" key="3">
    <source>
        <dbReference type="Proteomes" id="UP000005206"/>
    </source>
</evidence>
<evidence type="ECO:0000259" key="1">
    <source>
        <dbReference type="Pfam" id="PF06985"/>
    </source>
</evidence>
<name>C7Z3E4_FUSV7</name>
<dbReference type="InParanoid" id="C7Z3E4"/>
<dbReference type="eggNOG" id="KOG4177">
    <property type="taxonomic scope" value="Eukaryota"/>
</dbReference>
<dbReference type="InterPro" id="IPR010730">
    <property type="entry name" value="HET"/>
</dbReference>
<dbReference type="VEuPathDB" id="FungiDB:NECHADRAFT_54101"/>
<dbReference type="PANTHER" id="PTHR24148">
    <property type="entry name" value="ANKYRIN REPEAT DOMAIN-CONTAINING PROTEIN 39 HOMOLOG-RELATED"/>
    <property type="match status" value="1"/>
</dbReference>
<organism evidence="2 3">
    <name type="scientific">Fusarium vanettenii (strain ATCC MYA-4622 / CBS 123669 / FGSC 9596 / NRRL 45880 / 77-13-4)</name>
    <name type="common">Fusarium solani subsp. pisi</name>
    <dbReference type="NCBI Taxonomy" id="660122"/>
    <lineage>
        <taxon>Eukaryota</taxon>
        <taxon>Fungi</taxon>
        <taxon>Dikarya</taxon>
        <taxon>Ascomycota</taxon>
        <taxon>Pezizomycotina</taxon>
        <taxon>Sordariomycetes</taxon>
        <taxon>Hypocreomycetidae</taxon>
        <taxon>Hypocreales</taxon>
        <taxon>Nectriaceae</taxon>
        <taxon>Fusarium</taxon>
        <taxon>Fusarium solani species complex</taxon>
        <taxon>Fusarium vanettenii</taxon>
    </lineage>
</organism>
<gene>
    <name evidence="2" type="ORF">NECHADRAFT_54101</name>
</gene>
<proteinExistence type="predicted"/>
<dbReference type="GeneID" id="9676041"/>
<dbReference type="Proteomes" id="UP000005206">
    <property type="component" value="Chromosome 12"/>
</dbReference>
<sequence>MPSCAAPKYRYSALQDGHIRLLRLMPNQDEHAPIQCQLFHYHLLDSAKGTHLYEALSYVWGSPKKPRFIVTNEGHLPVTENLYAALSRLRDHSLQRVIWTDAICINQGDMKERERQVQSMAKIYAGANRVIVWLEEATTGCGPVDKEAIRNSHHALEELGAAARGVPPKPSGDETKHQAVLSLLQHSWFRRIWVLQEVAAARHVLIMCHSTEIDGYAFCFGLQALNLDSEDAHLQSRIRSTIYLIKGAIFRPKATVSHPDRFSLHIRPLGEPVDMYHNRDATDRRDKIYALLGMSSDIPVGLSPDYTKSWKDIFYQLIKSFMGERASVETCDEDEIAVIKTKASVLGEIKTPGKSTWDERQSVDVALKRISGCFPEWSGRWTLQSSAKPIQEGDFVCLLQGAPKPTIIRLCEDYCVIVAIAVTPTDDERAEGAAMDWPNLLQRITTFPRDVFLVWDWETSQERVPSRGDYKCLLRSRVSRHAKPDTCLDGAARLASMGLLLRDVGKYEEASQK</sequence>
<dbReference type="OMA" id="WETSHTN"/>
<dbReference type="AlphaFoldDB" id="C7Z3E4"/>
<dbReference type="HOGENOM" id="CLU_004184_9_3_1"/>
<dbReference type="KEGG" id="nhe:NECHADRAFT_54101"/>
<dbReference type="InterPro" id="IPR052895">
    <property type="entry name" value="HetReg/Transcr_Mod"/>
</dbReference>
<evidence type="ECO:0000313" key="2">
    <source>
        <dbReference type="EMBL" id="EEU41820.1"/>
    </source>
</evidence>
<accession>C7Z3E4</accession>
<feature type="domain" description="Heterokaryon incompatibility" evidence="1">
    <location>
        <begin position="53"/>
        <end position="197"/>
    </location>
</feature>
<dbReference type="EMBL" id="GG698907">
    <property type="protein sequence ID" value="EEU41820.1"/>
    <property type="molecule type" value="Genomic_DNA"/>
</dbReference>
<protein>
    <recommendedName>
        <fullName evidence="1">Heterokaryon incompatibility domain-containing protein</fullName>
    </recommendedName>
</protein>
<feature type="non-terminal residue" evidence="2">
    <location>
        <position position="513"/>
    </location>
</feature>
<dbReference type="RefSeq" id="XP_003047533.1">
    <property type="nucleotide sequence ID" value="XM_003047487.1"/>
</dbReference>
<dbReference type="OrthoDB" id="194358at2759"/>
<reference evidence="2 3" key="1">
    <citation type="journal article" date="2009" name="PLoS Genet.">
        <title>The genome of Nectria haematococca: contribution of supernumerary chromosomes to gene expansion.</title>
        <authorList>
            <person name="Coleman J.J."/>
            <person name="Rounsley S.D."/>
            <person name="Rodriguez-Carres M."/>
            <person name="Kuo A."/>
            <person name="Wasmann C.C."/>
            <person name="Grimwood J."/>
            <person name="Schmutz J."/>
            <person name="Taga M."/>
            <person name="White G.J."/>
            <person name="Zhou S."/>
            <person name="Schwartz D.C."/>
            <person name="Freitag M."/>
            <person name="Ma L.J."/>
            <person name="Danchin E.G."/>
            <person name="Henrissat B."/>
            <person name="Coutinho P.M."/>
            <person name="Nelson D.R."/>
            <person name="Straney D."/>
            <person name="Napoli C.A."/>
            <person name="Barker B.M."/>
            <person name="Gribskov M."/>
            <person name="Rep M."/>
            <person name="Kroken S."/>
            <person name="Molnar I."/>
            <person name="Rensing C."/>
            <person name="Kennell J.C."/>
            <person name="Zamora J."/>
            <person name="Farman M.L."/>
            <person name="Selker E.U."/>
            <person name="Salamov A."/>
            <person name="Shapiro H."/>
            <person name="Pangilinan J."/>
            <person name="Lindquist E."/>
            <person name="Lamers C."/>
            <person name="Grigoriev I.V."/>
            <person name="Geiser D.M."/>
            <person name="Covert S.F."/>
            <person name="Temporini E."/>
            <person name="Vanetten H.D."/>
        </authorList>
    </citation>
    <scope>NUCLEOTIDE SEQUENCE [LARGE SCALE GENOMIC DNA]</scope>
    <source>
        <strain evidence="3">ATCC MYA-4622 / CBS 123669 / FGSC 9596 / NRRL 45880 / 77-13-4</strain>
    </source>
</reference>
<keyword evidence="3" id="KW-1185">Reference proteome</keyword>
<feature type="non-terminal residue" evidence="2">
    <location>
        <position position="1"/>
    </location>
</feature>